<dbReference type="InterPro" id="IPR031701">
    <property type="entry name" value="SIX1_SD"/>
</dbReference>
<evidence type="ECO:0000259" key="5">
    <source>
        <dbReference type="Pfam" id="PF16878"/>
    </source>
</evidence>
<dbReference type="GO" id="GO:0000981">
    <property type="term" value="F:DNA-binding transcription factor activity, RNA polymerase II-specific"/>
    <property type="evidence" value="ECO:0007669"/>
    <property type="project" value="TreeGrafter"/>
</dbReference>
<dbReference type="GO" id="GO:0005634">
    <property type="term" value="C:nucleus"/>
    <property type="evidence" value="ECO:0007669"/>
    <property type="project" value="TreeGrafter"/>
</dbReference>
<dbReference type="Pfam" id="PF16878">
    <property type="entry name" value="SIX1_SD"/>
    <property type="match status" value="1"/>
</dbReference>
<evidence type="ECO:0000256" key="3">
    <source>
        <dbReference type="ARBA" id="ARBA00023242"/>
    </source>
</evidence>
<reference evidence="6 7" key="1">
    <citation type="submission" date="2019-04" db="EMBL/GenBank/DDBJ databases">
        <title>The sequence and de novo assembly of Takifugu bimaculatus genome using PacBio and Hi-C technologies.</title>
        <authorList>
            <person name="Xu P."/>
            <person name="Liu B."/>
            <person name="Zhou Z."/>
        </authorList>
    </citation>
    <scope>NUCLEOTIDE SEQUENCE [LARGE SCALE GENOMIC DNA]</scope>
    <source>
        <strain evidence="6">TB-2018</strain>
        <tissue evidence="6">Muscle</tissue>
    </source>
</reference>
<name>A0A4Z2CC32_9TELE</name>
<proteinExistence type="predicted"/>
<organism evidence="6 7">
    <name type="scientific">Takifugu bimaculatus</name>
    <dbReference type="NCBI Taxonomy" id="433685"/>
    <lineage>
        <taxon>Eukaryota</taxon>
        <taxon>Metazoa</taxon>
        <taxon>Chordata</taxon>
        <taxon>Craniata</taxon>
        <taxon>Vertebrata</taxon>
        <taxon>Euteleostomi</taxon>
        <taxon>Actinopterygii</taxon>
        <taxon>Neopterygii</taxon>
        <taxon>Teleostei</taxon>
        <taxon>Neoteleostei</taxon>
        <taxon>Acanthomorphata</taxon>
        <taxon>Eupercaria</taxon>
        <taxon>Tetraodontiformes</taxon>
        <taxon>Tetradontoidea</taxon>
        <taxon>Tetraodontidae</taxon>
        <taxon>Takifugu</taxon>
    </lineage>
</organism>
<gene>
    <name evidence="6" type="ORF">fugu_011169</name>
</gene>
<feature type="non-terminal residue" evidence="6">
    <location>
        <position position="1"/>
    </location>
</feature>
<keyword evidence="1" id="KW-0238">DNA-binding</keyword>
<feature type="domain" description="Homeobox protein SIX1 N-terminal SD" evidence="5">
    <location>
        <begin position="15"/>
        <end position="42"/>
    </location>
</feature>
<evidence type="ECO:0000313" key="7">
    <source>
        <dbReference type="Proteomes" id="UP000516260"/>
    </source>
</evidence>
<sequence>MGDKAGRSAATVAQSYTEAERQRGRPLGAVGKYHVRRKFPLPGTIRDGKETSYCPK</sequence>
<comment type="caution">
    <text evidence="6">The sequence shown here is derived from an EMBL/GenBank/DDBJ whole genome shotgun (WGS) entry which is preliminary data.</text>
</comment>
<keyword evidence="3" id="KW-0539">Nucleus</keyword>
<evidence type="ECO:0000256" key="2">
    <source>
        <dbReference type="ARBA" id="ARBA00023155"/>
    </source>
</evidence>
<accession>A0A4Z2CC32</accession>
<keyword evidence="2" id="KW-0371">Homeobox</keyword>
<evidence type="ECO:0000256" key="4">
    <source>
        <dbReference type="SAM" id="MobiDB-lite"/>
    </source>
</evidence>
<dbReference type="GO" id="GO:0000978">
    <property type="term" value="F:RNA polymerase II cis-regulatory region sequence-specific DNA binding"/>
    <property type="evidence" value="ECO:0007669"/>
    <property type="project" value="TreeGrafter"/>
</dbReference>
<evidence type="ECO:0000256" key="1">
    <source>
        <dbReference type="ARBA" id="ARBA00023125"/>
    </source>
</evidence>
<dbReference type="PANTHER" id="PTHR10390">
    <property type="entry name" value="HOMEOBOX PROTEIN SIX"/>
    <property type="match status" value="1"/>
</dbReference>
<feature type="region of interest" description="Disordered" evidence="4">
    <location>
        <begin position="1"/>
        <end position="30"/>
    </location>
</feature>
<dbReference type="AlphaFoldDB" id="A0A4Z2CC32"/>
<keyword evidence="7" id="KW-1185">Reference proteome</keyword>
<dbReference type="PANTHER" id="PTHR10390:SF61">
    <property type="entry name" value="HOMEOBOX PROTEIN SIX2"/>
    <property type="match status" value="1"/>
</dbReference>
<dbReference type="Proteomes" id="UP000516260">
    <property type="component" value="Chromosome 11"/>
</dbReference>
<protein>
    <recommendedName>
        <fullName evidence="5">Homeobox protein SIX1 N-terminal SD domain-containing protein</fullName>
    </recommendedName>
</protein>
<evidence type="ECO:0000313" key="6">
    <source>
        <dbReference type="EMBL" id="TNN01787.1"/>
    </source>
</evidence>
<dbReference type="GO" id="GO:0005667">
    <property type="term" value="C:transcription regulator complex"/>
    <property type="evidence" value="ECO:0007669"/>
    <property type="project" value="TreeGrafter"/>
</dbReference>
<dbReference type="EMBL" id="SWLE01000003">
    <property type="protein sequence ID" value="TNN01787.1"/>
    <property type="molecule type" value="Genomic_DNA"/>
</dbReference>